<keyword evidence="2" id="KW-1185">Reference proteome</keyword>
<gene>
    <name evidence="1" type="ORF">AAHA92_14217</name>
</gene>
<accession>A0ABD1HAT5</accession>
<protein>
    <submittedName>
        <fullName evidence="1">Uncharacterized protein</fullName>
    </submittedName>
</protein>
<name>A0ABD1HAT5_SALDI</name>
<reference evidence="1 2" key="1">
    <citation type="submission" date="2024-06" db="EMBL/GenBank/DDBJ databases">
        <title>A chromosome level genome sequence of Diviner's sage (Salvia divinorum).</title>
        <authorList>
            <person name="Ford S.A."/>
            <person name="Ro D.-K."/>
            <person name="Ness R.W."/>
            <person name="Phillips M.A."/>
        </authorList>
    </citation>
    <scope>NUCLEOTIDE SEQUENCE [LARGE SCALE GENOMIC DNA]</scope>
    <source>
        <strain evidence="1">SAF-2024a</strain>
        <tissue evidence="1">Leaf</tissue>
    </source>
</reference>
<dbReference type="AlphaFoldDB" id="A0ABD1HAT5"/>
<organism evidence="1 2">
    <name type="scientific">Salvia divinorum</name>
    <name type="common">Maria pastora</name>
    <name type="synonym">Diviner's sage</name>
    <dbReference type="NCBI Taxonomy" id="28513"/>
    <lineage>
        <taxon>Eukaryota</taxon>
        <taxon>Viridiplantae</taxon>
        <taxon>Streptophyta</taxon>
        <taxon>Embryophyta</taxon>
        <taxon>Tracheophyta</taxon>
        <taxon>Spermatophyta</taxon>
        <taxon>Magnoliopsida</taxon>
        <taxon>eudicotyledons</taxon>
        <taxon>Gunneridae</taxon>
        <taxon>Pentapetalae</taxon>
        <taxon>asterids</taxon>
        <taxon>lamiids</taxon>
        <taxon>Lamiales</taxon>
        <taxon>Lamiaceae</taxon>
        <taxon>Nepetoideae</taxon>
        <taxon>Mentheae</taxon>
        <taxon>Salviinae</taxon>
        <taxon>Salvia</taxon>
        <taxon>Salvia subgen. Calosphace</taxon>
    </lineage>
</organism>
<dbReference type="EMBL" id="JBEAFC010000006">
    <property type="protein sequence ID" value="KAL1553558.1"/>
    <property type="molecule type" value="Genomic_DNA"/>
</dbReference>
<evidence type="ECO:0000313" key="1">
    <source>
        <dbReference type="EMBL" id="KAL1553558.1"/>
    </source>
</evidence>
<sequence length="101" mass="11338">MASESNSSENEDLRRSIYSGRVFHCADMGKNGLVMNQVRNVELLCFGKPYPVYATEVGGGFEFDDYGEEEEIARSPFDEEVAEFPAWLSDDESGLEKHVCC</sequence>
<comment type="caution">
    <text evidence="1">The sequence shown here is derived from an EMBL/GenBank/DDBJ whole genome shotgun (WGS) entry which is preliminary data.</text>
</comment>
<evidence type="ECO:0000313" key="2">
    <source>
        <dbReference type="Proteomes" id="UP001567538"/>
    </source>
</evidence>
<proteinExistence type="predicted"/>
<dbReference type="Proteomes" id="UP001567538">
    <property type="component" value="Unassembled WGS sequence"/>
</dbReference>